<protein>
    <submittedName>
        <fullName evidence="3">Ig gamma-3 chain C region</fullName>
    </submittedName>
</protein>
<evidence type="ECO:0000313" key="4">
    <source>
        <dbReference type="Proteomes" id="UP000010556"/>
    </source>
</evidence>
<dbReference type="EMBL" id="KB112982">
    <property type="protein sequence ID" value="ELK24148.1"/>
    <property type="molecule type" value="Genomic_DNA"/>
</dbReference>
<evidence type="ECO:0000256" key="2">
    <source>
        <dbReference type="SAM" id="Phobius"/>
    </source>
</evidence>
<accession>L5LET2</accession>
<dbReference type="Proteomes" id="UP000010556">
    <property type="component" value="Unassembled WGS sequence"/>
</dbReference>
<name>L5LET2_MYODS</name>
<evidence type="ECO:0000256" key="1">
    <source>
        <dbReference type="SAM" id="MobiDB-lite"/>
    </source>
</evidence>
<evidence type="ECO:0000313" key="3">
    <source>
        <dbReference type="EMBL" id="ELK24148.1"/>
    </source>
</evidence>
<feature type="compositionally biased region" description="Pro residues" evidence="1">
    <location>
        <begin position="16"/>
        <end position="26"/>
    </location>
</feature>
<keyword evidence="2" id="KW-1133">Transmembrane helix</keyword>
<organism evidence="3 4">
    <name type="scientific">Myotis davidii</name>
    <name type="common">David's myotis</name>
    <dbReference type="NCBI Taxonomy" id="225400"/>
    <lineage>
        <taxon>Eukaryota</taxon>
        <taxon>Metazoa</taxon>
        <taxon>Chordata</taxon>
        <taxon>Craniata</taxon>
        <taxon>Vertebrata</taxon>
        <taxon>Euteleostomi</taxon>
        <taxon>Mammalia</taxon>
        <taxon>Eutheria</taxon>
        <taxon>Laurasiatheria</taxon>
        <taxon>Chiroptera</taxon>
        <taxon>Yangochiroptera</taxon>
        <taxon>Vespertilionidae</taxon>
        <taxon>Myotis</taxon>
    </lineage>
</organism>
<gene>
    <name evidence="3" type="ORF">MDA_GLEAN10000454</name>
</gene>
<reference evidence="4" key="1">
    <citation type="journal article" date="2013" name="Science">
        <title>Comparative analysis of bat genomes provides insight into the evolution of flight and immunity.</title>
        <authorList>
            <person name="Zhang G."/>
            <person name="Cowled C."/>
            <person name="Shi Z."/>
            <person name="Huang Z."/>
            <person name="Bishop-Lilly K.A."/>
            <person name="Fang X."/>
            <person name="Wynne J.W."/>
            <person name="Xiong Z."/>
            <person name="Baker M.L."/>
            <person name="Zhao W."/>
            <person name="Tachedjian M."/>
            <person name="Zhu Y."/>
            <person name="Zhou P."/>
            <person name="Jiang X."/>
            <person name="Ng J."/>
            <person name="Yang L."/>
            <person name="Wu L."/>
            <person name="Xiao J."/>
            <person name="Feng Y."/>
            <person name="Chen Y."/>
            <person name="Sun X."/>
            <person name="Zhang Y."/>
            <person name="Marsh G.A."/>
            <person name="Crameri G."/>
            <person name="Broder C.C."/>
            <person name="Frey K.G."/>
            <person name="Wang L.F."/>
            <person name="Wang J."/>
        </authorList>
    </citation>
    <scope>NUCLEOTIDE SEQUENCE [LARGE SCALE GENOMIC DNA]</scope>
</reference>
<feature type="transmembrane region" description="Helical" evidence="2">
    <location>
        <begin position="52"/>
        <end position="74"/>
    </location>
</feature>
<keyword evidence="2" id="KW-0812">Transmembrane</keyword>
<sequence>MGPPIGTGPPSQGAPHLPPWPLTEPPPCAELLLDESCAEAQDGELDGLWTTISIFITLFLLSVCYSATVTLFKVGCSCTPRAPRAPHHPHAVPTPSP</sequence>
<proteinExistence type="predicted"/>
<feature type="region of interest" description="Disordered" evidence="1">
    <location>
        <begin position="1"/>
        <end position="26"/>
    </location>
</feature>
<keyword evidence="2" id="KW-0472">Membrane</keyword>
<keyword evidence="4" id="KW-1185">Reference proteome</keyword>
<dbReference type="AlphaFoldDB" id="L5LET2"/>